<gene>
    <name evidence="3" type="ORF">DFR35_1457</name>
</gene>
<protein>
    <recommendedName>
        <fullName evidence="5">YpeB-like protein with protease inhibitory function</fullName>
    </recommendedName>
</protein>
<name>A0A497XDN4_9PROT</name>
<evidence type="ECO:0000256" key="1">
    <source>
        <dbReference type="SAM" id="MobiDB-lite"/>
    </source>
</evidence>
<dbReference type="Proteomes" id="UP000268908">
    <property type="component" value="Unassembled WGS sequence"/>
</dbReference>
<accession>A0A497XDN4</accession>
<evidence type="ECO:0008006" key="5">
    <source>
        <dbReference type="Google" id="ProtNLM"/>
    </source>
</evidence>
<feature type="signal peptide" evidence="2">
    <location>
        <begin position="1"/>
        <end position="22"/>
    </location>
</feature>
<feature type="compositionally biased region" description="Basic and acidic residues" evidence="1">
    <location>
        <begin position="76"/>
        <end position="91"/>
    </location>
</feature>
<organism evidence="3 4">
    <name type="scientific">Sulfurisoma sediminicola</name>
    <dbReference type="NCBI Taxonomy" id="1381557"/>
    <lineage>
        <taxon>Bacteria</taxon>
        <taxon>Pseudomonadati</taxon>
        <taxon>Pseudomonadota</taxon>
        <taxon>Betaproteobacteria</taxon>
        <taxon>Nitrosomonadales</taxon>
        <taxon>Sterolibacteriaceae</taxon>
        <taxon>Sulfurisoma</taxon>
    </lineage>
</organism>
<dbReference type="EMBL" id="RCCI01000005">
    <property type="protein sequence ID" value="RLJ64809.1"/>
    <property type="molecule type" value="Genomic_DNA"/>
</dbReference>
<keyword evidence="4" id="KW-1185">Reference proteome</keyword>
<feature type="region of interest" description="Disordered" evidence="1">
    <location>
        <begin position="22"/>
        <end position="104"/>
    </location>
</feature>
<keyword evidence="2" id="KW-0732">Signal</keyword>
<reference evidence="3 4" key="1">
    <citation type="submission" date="2018-10" db="EMBL/GenBank/DDBJ databases">
        <title>Genomic Encyclopedia of Type Strains, Phase IV (KMG-IV): sequencing the most valuable type-strain genomes for metagenomic binning, comparative biology and taxonomic classification.</title>
        <authorList>
            <person name="Goeker M."/>
        </authorList>
    </citation>
    <scope>NUCLEOTIDE SEQUENCE [LARGE SCALE GENOMIC DNA]</scope>
    <source>
        <strain evidence="3 4">DSM 26916</strain>
    </source>
</reference>
<feature type="compositionally biased region" description="Basic and acidic residues" evidence="1">
    <location>
        <begin position="47"/>
        <end position="61"/>
    </location>
</feature>
<comment type="caution">
    <text evidence="3">The sequence shown here is derived from an EMBL/GenBank/DDBJ whole genome shotgun (WGS) entry which is preliminary data.</text>
</comment>
<dbReference type="RefSeq" id="WP_121241131.1">
    <property type="nucleotide sequence ID" value="NZ_BHVV01000006.1"/>
</dbReference>
<sequence length="104" mass="11682">MKLAGPITLLAALLAAALPAFAQPGGGRHGAGRQERESSERQQMQQERGDLRNDVRGEYWRYESSGGRCEGPCRMTPEERRQLRRDIDDAGRTLYGRGPRRGRD</sequence>
<feature type="chain" id="PRO_5019866909" description="YpeB-like protein with protease inhibitory function" evidence="2">
    <location>
        <begin position="23"/>
        <end position="104"/>
    </location>
</feature>
<dbReference type="AlphaFoldDB" id="A0A497XDN4"/>
<evidence type="ECO:0000313" key="3">
    <source>
        <dbReference type="EMBL" id="RLJ64809.1"/>
    </source>
</evidence>
<evidence type="ECO:0000256" key="2">
    <source>
        <dbReference type="SAM" id="SignalP"/>
    </source>
</evidence>
<dbReference type="OrthoDB" id="8779586at2"/>
<evidence type="ECO:0000313" key="4">
    <source>
        <dbReference type="Proteomes" id="UP000268908"/>
    </source>
</evidence>
<proteinExistence type="predicted"/>